<dbReference type="AlphaFoldDB" id="A0A1R0GWY8"/>
<organism evidence="2 3">
    <name type="scientific">Smittium mucronatum</name>
    <dbReference type="NCBI Taxonomy" id="133383"/>
    <lineage>
        <taxon>Eukaryota</taxon>
        <taxon>Fungi</taxon>
        <taxon>Fungi incertae sedis</taxon>
        <taxon>Zoopagomycota</taxon>
        <taxon>Kickxellomycotina</taxon>
        <taxon>Harpellomycetes</taxon>
        <taxon>Harpellales</taxon>
        <taxon>Legeriomycetaceae</taxon>
        <taxon>Smittium</taxon>
    </lineage>
</organism>
<protein>
    <submittedName>
        <fullName evidence="2">Uncharacterized protein</fullName>
    </submittedName>
</protein>
<proteinExistence type="predicted"/>
<feature type="non-terminal residue" evidence="2">
    <location>
        <position position="1"/>
    </location>
</feature>
<keyword evidence="3" id="KW-1185">Reference proteome</keyword>
<evidence type="ECO:0000313" key="3">
    <source>
        <dbReference type="Proteomes" id="UP000187455"/>
    </source>
</evidence>
<feature type="compositionally biased region" description="Polar residues" evidence="1">
    <location>
        <begin position="136"/>
        <end position="147"/>
    </location>
</feature>
<feature type="region of interest" description="Disordered" evidence="1">
    <location>
        <begin position="128"/>
        <end position="153"/>
    </location>
</feature>
<dbReference type="Proteomes" id="UP000187455">
    <property type="component" value="Unassembled WGS sequence"/>
</dbReference>
<accession>A0A1R0GWY8</accession>
<feature type="region of interest" description="Disordered" evidence="1">
    <location>
        <begin position="1"/>
        <end position="29"/>
    </location>
</feature>
<name>A0A1R0GWY8_9FUNG</name>
<comment type="caution">
    <text evidence="2">The sequence shown here is derived from an EMBL/GenBank/DDBJ whole genome shotgun (WGS) entry which is preliminary data.</text>
</comment>
<evidence type="ECO:0000313" key="2">
    <source>
        <dbReference type="EMBL" id="OLY81355.1"/>
    </source>
</evidence>
<gene>
    <name evidence="2" type="ORF">AYI68_g4542</name>
</gene>
<sequence>RPPPPHLTDASPSSLQEEDEPGGKRCHHQGGRRFFVEESHRGAELAHLYKGSKANTDLGLDPGYPGLSLIKQSTDNRRFQGESYEENGNGVLTVSHPGIQNQTGEIQHNTIPINKALVYDDKLSKYESESPIRQGKVSQKGSQQTDQRAQDKI</sequence>
<reference evidence="2 3" key="1">
    <citation type="journal article" date="2016" name="Mol. Biol. Evol.">
        <title>Genome-Wide Survey of Gut Fungi (Harpellales) Reveals the First Horizontally Transferred Ubiquitin Gene from a Mosquito Host.</title>
        <authorList>
            <person name="Wang Y."/>
            <person name="White M.M."/>
            <person name="Kvist S."/>
            <person name="Moncalvo J.M."/>
        </authorList>
    </citation>
    <scope>NUCLEOTIDE SEQUENCE [LARGE SCALE GENOMIC DNA]</scope>
    <source>
        <strain evidence="2 3">ALG-7-W6</strain>
    </source>
</reference>
<dbReference type="EMBL" id="LSSL01002535">
    <property type="protein sequence ID" value="OLY81355.1"/>
    <property type="molecule type" value="Genomic_DNA"/>
</dbReference>
<evidence type="ECO:0000256" key="1">
    <source>
        <dbReference type="SAM" id="MobiDB-lite"/>
    </source>
</evidence>